<reference evidence="8 9" key="1">
    <citation type="journal article" date="2014" name="Genome Announc.">
        <title>Draft genome sequence of the pathogenic fungus Scedosporium apiospermum.</title>
        <authorList>
            <person name="Vandeputte P."/>
            <person name="Ghamrawi S."/>
            <person name="Rechenmann M."/>
            <person name="Iltis A."/>
            <person name="Giraud S."/>
            <person name="Fleury M."/>
            <person name="Thornton C."/>
            <person name="Delhaes L."/>
            <person name="Meyer W."/>
            <person name="Papon N."/>
            <person name="Bouchara J.P."/>
        </authorList>
    </citation>
    <scope>NUCLEOTIDE SEQUENCE [LARGE SCALE GENOMIC DNA]</scope>
    <source>
        <strain evidence="8 9">IHEM 14462</strain>
    </source>
</reference>
<dbReference type="RefSeq" id="XP_016642488.1">
    <property type="nucleotide sequence ID" value="XM_016788172.1"/>
</dbReference>
<accession>A0A084G5S7</accession>
<dbReference type="GO" id="GO:0000027">
    <property type="term" value="P:ribosomal large subunit assembly"/>
    <property type="evidence" value="ECO:0007669"/>
    <property type="project" value="TreeGrafter"/>
</dbReference>
<dbReference type="SMART" id="SM00479">
    <property type="entry name" value="EXOIII"/>
    <property type="match status" value="1"/>
</dbReference>
<feature type="region of interest" description="Disordered" evidence="6">
    <location>
        <begin position="51"/>
        <end position="106"/>
    </location>
</feature>
<dbReference type="PANTHER" id="PTHR12801">
    <property type="entry name" value="RNA EXONUCLEASE REXO1 / RECO3 FAMILY MEMBER-RELATED"/>
    <property type="match status" value="1"/>
</dbReference>
<comment type="function">
    <text evidence="5">Exoribonuclease involved in ribosome biosynthesis. Involved in the processing of ITS1, the internal transcribed spacer localized between the 18S and 5.8S rRNAs.</text>
</comment>
<dbReference type="Gene3D" id="3.30.420.10">
    <property type="entry name" value="Ribonuclease H-like superfamily/Ribonuclease H"/>
    <property type="match status" value="1"/>
</dbReference>
<dbReference type="InterPro" id="IPR047021">
    <property type="entry name" value="REXO1/3/4-like"/>
</dbReference>
<dbReference type="VEuPathDB" id="FungiDB:SAPIO_CDS5946"/>
<dbReference type="CDD" id="cd06137">
    <property type="entry name" value="DEDDh_RNase"/>
    <property type="match status" value="1"/>
</dbReference>
<dbReference type="GO" id="GO:0006364">
    <property type="term" value="P:rRNA processing"/>
    <property type="evidence" value="ECO:0007669"/>
    <property type="project" value="UniProtKB-KW"/>
</dbReference>
<dbReference type="InterPro" id="IPR036397">
    <property type="entry name" value="RNaseH_sf"/>
</dbReference>
<feature type="compositionally biased region" description="Basic and acidic residues" evidence="6">
    <location>
        <begin position="72"/>
        <end position="82"/>
    </location>
</feature>
<dbReference type="GeneID" id="27725018"/>
<dbReference type="SUPFAM" id="SSF53098">
    <property type="entry name" value="Ribonuclease H-like"/>
    <property type="match status" value="1"/>
</dbReference>
<keyword evidence="2" id="KW-0540">Nuclease</keyword>
<dbReference type="EMBL" id="JOWA01000099">
    <property type="protein sequence ID" value="KEZ42689.1"/>
    <property type="molecule type" value="Genomic_DNA"/>
</dbReference>
<keyword evidence="9" id="KW-1185">Reference proteome</keyword>
<evidence type="ECO:0000256" key="1">
    <source>
        <dbReference type="ARBA" id="ARBA00022552"/>
    </source>
</evidence>
<organism evidence="8 9">
    <name type="scientific">Pseudallescheria apiosperma</name>
    <name type="common">Scedosporium apiospermum</name>
    <dbReference type="NCBI Taxonomy" id="563466"/>
    <lineage>
        <taxon>Eukaryota</taxon>
        <taxon>Fungi</taxon>
        <taxon>Dikarya</taxon>
        <taxon>Ascomycota</taxon>
        <taxon>Pezizomycotina</taxon>
        <taxon>Sordariomycetes</taxon>
        <taxon>Hypocreomycetidae</taxon>
        <taxon>Microascales</taxon>
        <taxon>Microascaceae</taxon>
        <taxon>Scedosporium</taxon>
    </lineage>
</organism>
<feature type="compositionally biased region" description="Basic residues" evidence="6">
    <location>
        <begin position="51"/>
        <end position="71"/>
    </location>
</feature>
<evidence type="ECO:0000313" key="8">
    <source>
        <dbReference type="EMBL" id="KEZ42689.1"/>
    </source>
</evidence>
<evidence type="ECO:0000256" key="3">
    <source>
        <dbReference type="ARBA" id="ARBA00022801"/>
    </source>
</evidence>
<evidence type="ECO:0000256" key="6">
    <source>
        <dbReference type="SAM" id="MobiDB-lite"/>
    </source>
</evidence>
<dbReference type="HOGENOM" id="CLU_029938_1_0_1"/>
<gene>
    <name evidence="8" type="ORF">SAPIO_CDS5946</name>
</gene>
<evidence type="ECO:0000256" key="5">
    <source>
        <dbReference type="ARBA" id="ARBA00025599"/>
    </source>
</evidence>
<proteinExistence type="predicted"/>
<evidence type="ECO:0000259" key="7">
    <source>
        <dbReference type="SMART" id="SM00479"/>
    </source>
</evidence>
<sequence length="427" mass="47688">MAAIIPFTERYMQQLTDLIHTQDMLDHNGYISKPLTLAEVENKRRCSRCFRSLHKSNGKRRSNNKGGKKEKKHEIPNKKTEQAEVSSKNEASSGGVLLRPPTTSGDTVSVAVQLDSTNATASRPPKQKTVVMACHFHDGRIIRGLWSCCNGHSQFSKPCKSAEFHRPTDHKIEWLISQWQYHPTPTVDPWRLPQPRRAVALDCEMGVSITGDSELISLAVVDYFSGAVLINKLVFPKVRMLHYNSPFSGIRFSDLNRARRAGKCFWGRDDARAALYSFIGPETIIVGHALHQDLTSMRLIHTNVVDTLILEQSIVERCRIDTVNLGGREKEEVGNEDGGVPVNGAEPKYKKRKSGSFTLKALVQDRLGREIQVGSHNALEDAIATRDLCHWYMLNVVGRLLPVGSIEGNPQYGDGVKGLVVNEEETT</sequence>
<protein>
    <recommendedName>
        <fullName evidence="7">Exonuclease domain-containing protein</fullName>
    </recommendedName>
</protein>
<dbReference type="OrthoDB" id="16516at2759"/>
<evidence type="ECO:0000313" key="9">
    <source>
        <dbReference type="Proteomes" id="UP000028545"/>
    </source>
</evidence>
<dbReference type="InterPro" id="IPR012337">
    <property type="entry name" value="RNaseH-like_sf"/>
</dbReference>
<keyword evidence="4" id="KW-0269">Exonuclease</keyword>
<name>A0A084G5S7_PSEDA</name>
<feature type="compositionally biased region" description="Polar residues" evidence="6">
    <location>
        <begin position="83"/>
        <end position="92"/>
    </location>
</feature>
<dbReference type="KEGG" id="sapo:SAPIO_CDS5946"/>
<dbReference type="PANTHER" id="PTHR12801:SF45">
    <property type="entry name" value="RNA EXONUCLEASE 4"/>
    <property type="match status" value="1"/>
</dbReference>
<evidence type="ECO:0000256" key="2">
    <source>
        <dbReference type="ARBA" id="ARBA00022722"/>
    </source>
</evidence>
<feature type="domain" description="Exonuclease" evidence="7">
    <location>
        <begin position="197"/>
        <end position="398"/>
    </location>
</feature>
<dbReference type="InterPro" id="IPR013520">
    <property type="entry name" value="Ribonucl_H"/>
</dbReference>
<keyword evidence="3" id="KW-0378">Hydrolase</keyword>
<comment type="caution">
    <text evidence="8">The sequence shown here is derived from an EMBL/GenBank/DDBJ whole genome shotgun (WGS) entry which is preliminary data.</text>
</comment>
<keyword evidence="1" id="KW-0698">rRNA processing</keyword>
<dbReference type="GO" id="GO:0005634">
    <property type="term" value="C:nucleus"/>
    <property type="evidence" value="ECO:0007669"/>
    <property type="project" value="TreeGrafter"/>
</dbReference>
<dbReference type="GO" id="GO:0004527">
    <property type="term" value="F:exonuclease activity"/>
    <property type="evidence" value="ECO:0007669"/>
    <property type="project" value="UniProtKB-KW"/>
</dbReference>
<dbReference type="OMA" id="CEMGTAS"/>
<dbReference type="AlphaFoldDB" id="A0A084G5S7"/>
<evidence type="ECO:0000256" key="4">
    <source>
        <dbReference type="ARBA" id="ARBA00022839"/>
    </source>
</evidence>
<dbReference type="Proteomes" id="UP000028545">
    <property type="component" value="Unassembled WGS sequence"/>
</dbReference>
<dbReference type="GO" id="GO:0003676">
    <property type="term" value="F:nucleic acid binding"/>
    <property type="evidence" value="ECO:0007669"/>
    <property type="project" value="InterPro"/>
</dbReference>